<dbReference type="SUPFAM" id="SSF161098">
    <property type="entry name" value="MetI-like"/>
    <property type="match status" value="1"/>
</dbReference>
<evidence type="ECO:0000256" key="1">
    <source>
        <dbReference type="ARBA" id="ARBA00004651"/>
    </source>
</evidence>
<keyword evidence="6 7" id="KW-0472">Membrane</keyword>
<keyword evidence="2 7" id="KW-0813">Transport</keyword>
<comment type="caution">
    <text evidence="9">The sequence shown here is derived from an EMBL/GenBank/DDBJ whole genome shotgun (WGS) entry which is preliminary data.</text>
</comment>
<evidence type="ECO:0000256" key="5">
    <source>
        <dbReference type="ARBA" id="ARBA00022989"/>
    </source>
</evidence>
<keyword evidence="5 7" id="KW-1133">Transmembrane helix</keyword>
<dbReference type="AlphaFoldDB" id="W4QNV4"/>
<feature type="transmembrane region" description="Helical" evidence="7">
    <location>
        <begin position="82"/>
        <end position="106"/>
    </location>
</feature>
<sequence>MLSLKRKLVRWVGIYFVISVVLFLVVTFPRQIYVEQLGGVMHLSDGFSMALYYEQIIGYLSYIIENKTLGYTRSGTTIEQSAFYLFTYSLPVVILALLLTYTFGCLKGIVDYQLQQSSWNVFGRKLTNALESIPDFFLIICTQYLLIRFLPFIPIFENQEWYRFILPALIVSVYPSVYFAKVTRGLLSNEEGSPYLQVAAAKGFNRTYIIYKHMVRKISGSLLDQIPTITMIVLSNLLIVEFIFSYNGAALRMFRAMDVSAAVSAGRGNEFEPGMILALGLGFMLIVFVVQVIAEAIKSFADPRRFE</sequence>
<evidence type="ECO:0000256" key="3">
    <source>
        <dbReference type="ARBA" id="ARBA00022475"/>
    </source>
</evidence>
<dbReference type="Pfam" id="PF00528">
    <property type="entry name" value="BPD_transp_1"/>
    <property type="match status" value="1"/>
</dbReference>
<organism evidence="9 10">
    <name type="scientific">Halalkalibacter akibai (strain ATCC 43226 / DSM 21942 / CIP 109018 / JCM 9157 / 1139)</name>
    <name type="common">Bacillus akibai</name>
    <dbReference type="NCBI Taxonomy" id="1236973"/>
    <lineage>
        <taxon>Bacteria</taxon>
        <taxon>Bacillati</taxon>
        <taxon>Bacillota</taxon>
        <taxon>Bacilli</taxon>
        <taxon>Bacillales</taxon>
        <taxon>Bacillaceae</taxon>
        <taxon>Halalkalibacter</taxon>
    </lineage>
</organism>
<protein>
    <submittedName>
        <fullName evidence="9">Binding-protein-dependent transport systems inner membrane component</fullName>
    </submittedName>
</protein>
<keyword evidence="4 7" id="KW-0812">Transmembrane</keyword>
<evidence type="ECO:0000313" key="9">
    <source>
        <dbReference type="EMBL" id="GAE33582.1"/>
    </source>
</evidence>
<dbReference type="STRING" id="1236973.JCM9157_596"/>
<dbReference type="GO" id="GO:0005886">
    <property type="term" value="C:plasma membrane"/>
    <property type="evidence" value="ECO:0007669"/>
    <property type="project" value="UniProtKB-SubCell"/>
</dbReference>
<feature type="transmembrane region" description="Helical" evidence="7">
    <location>
        <begin position="161"/>
        <end position="180"/>
    </location>
</feature>
<dbReference type="InterPro" id="IPR000515">
    <property type="entry name" value="MetI-like"/>
</dbReference>
<comment type="subcellular location">
    <subcellularLocation>
        <location evidence="1 7">Cell membrane</location>
        <topology evidence="1 7">Multi-pass membrane protein</topology>
    </subcellularLocation>
</comment>
<dbReference type="eggNOG" id="COG0601">
    <property type="taxonomic scope" value="Bacteria"/>
</dbReference>
<feature type="transmembrane region" description="Helical" evidence="7">
    <location>
        <begin position="222"/>
        <end position="244"/>
    </location>
</feature>
<evidence type="ECO:0000256" key="7">
    <source>
        <dbReference type="RuleBase" id="RU363032"/>
    </source>
</evidence>
<dbReference type="PROSITE" id="PS50928">
    <property type="entry name" value="ABC_TM1"/>
    <property type="match status" value="1"/>
</dbReference>
<evidence type="ECO:0000256" key="2">
    <source>
        <dbReference type="ARBA" id="ARBA00022448"/>
    </source>
</evidence>
<dbReference type="PANTHER" id="PTHR30465">
    <property type="entry name" value="INNER MEMBRANE ABC TRANSPORTER"/>
    <property type="match status" value="1"/>
</dbReference>
<comment type="similarity">
    <text evidence="7">Belongs to the binding-protein-dependent transport system permease family.</text>
</comment>
<reference evidence="9 10" key="1">
    <citation type="journal article" date="2014" name="Genome Announc.">
        <title>Draft Genome Sequences of Three Alkaliphilic Bacillus Strains, Bacillus wakoensis JCM 9140T, Bacillus akibai JCM 9157T, and Bacillus hemicellulosilyticus JCM 9152T.</title>
        <authorList>
            <person name="Yuki M."/>
            <person name="Oshima K."/>
            <person name="Suda W."/>
            <person name="Oshida Y."/>
            <person name="Kitamura K."/>
            <person name="Iida T."/>
            <person name="Hattori M."/>
            <person name="Ohkuma M."/>
        </authorList>
    </citation>
    <scope>NUCLEOTIDE SEQUENCE [LARGE SCALE GENOMIC DNA]</scope>
    <source>
        <strain evidence="9 10">JCM 9157</strain>
    </source>
</reference>
<accession>W4QNV4</accession>
<dbReference type="InterPro" id="IPR035906">
    <property type="entry name" value="MetI-like_sf"/>
</dbReference>
<proteinExistence type="inferred from homology"/>
<keyword evidence="3" id="KW-1003">Cell membrane</keyword>
<dbReference type="GO" id="GO:0055085">
    <property type="term" value="P:transmembrane transport"/>
    <property type="evidence" value="ECO:0007669"/>
    <property type="project" value="InterPro"/>
</dbReference>
<feature type="domain" description="ABC transmembrane type-1" evidence="8">
    <location>
        <begin position="86"/>
        <end position="294"/>
    </location>
</feature>
<gene>
    <name evidence="9" type="ORF">JCM9157_596</name>
</gene>
<dbReference type="OrthoDB" id="2551456at2"/>
<name>W4QNV4_HALA3</name>
<feature type="transmembrane region" description="Helical" evidence="7">
    <location>
        <begin position="275"/>
        <end position="297"/>
    </location>
</feature>
<evidence type="ECO:0000256" key="4">
    <source>
        <dbReference type="ARBA" id="ARBA00022692"/>
    </source>
</evidence>
<evidence type="ECO:0000259" key="8">
    <source>
        <dbReference type="PROSITE" id="PS50928"/>
    </source>
</evidence>
<evidence type="ECO:0000256" key="6">
    <source>
        <dbReference type="ARBA" id="ARBA00023136"/>
    </source>
</evidence>
<evidence type="ECO:0000313" key="10">
    <source>
        <dbReference type="Proteomes" id="UP000018896"/>
    </source>
</evidence>
<keyword evidence="10" id="KW-1185">Reference proteome</keyword>
<feature type="transmembrane region" description="Helical" evidence="7">
    <location>
        <begin position="136"/>
        <end position="155"/>
    </location>
</feature>
<dbReference type="Proteomes" id="UP000018896">
    <property type="component" value="Unassembled WGS sequence"/>
</dbReference>
<feature type="transmembrane region" description="Helical" evidence="7">
    <location>
        <begin position="12"/>
        <end position="33"/>
    </location>
</feature>
<dbReference type="RefSeq" id="WP_035661898.1">
    <property type="nucleotide sequence ID" value="NZ_BAUV01000003.1"/>
</dbReference>
<dbReference type="PANTHER" id="PTHR30465:SF0">
    <property type="entry name" value="OLIGOPEPTIDE TRANSPORT SYSTEM PERMEASE PROTEIN APPB"/>
    <property type="match status" value="1"/>
</dbReference>
<dbReference type="EMBL" id="BAUV01000003">
    <property type="protein sequence ID" value="GAE33582.1"/>
    <property type="molecule type" value="Genomic_DNA"/>
</dbReference>